<dbReference type="PROSITE" id="PS51257">
    <property type="entry name" value="PROKAR_LIPOPROTEIN"/>
    <property type="match status" value="1"/>
</dbReference>
<comment type="caution">
    <text evidence="2">The sequence shown here is derived from an EMBL/GenBank/DDBJ whole genome shotgun (WGS) entry which is preliminary data.</text>
</comment>
<evidence type="ECO:0000256" key="1">
    <source>
        <dbReference type="SAM" id="MobiDB-lite"/>
    </source>
</evidence>
<name>A0AAV7LHP5_PLEWA</name>
<keyword evidence="3" id="KW-1185">Reference proteome</keyword>
<dbReference type="Proteomes" id="UP001066276">
    <property type="component" value="Chromosome 11"/>
</dbReference>
<reference evidence="2" key="1">
    <citation type="journal article" date="2022" name="bioRxiv">
        <title>Sequencing and chromosome-scale assembly of the giantPleurodeles waltlgenome.</title>
        <authorList>
            <person name="Brown T."/>
            <person name="Elewa A."/>
            <person name="Iarovenko S."/>
            <person name="Subramanian E."/>
            <person name="Araus A.J."/>
            <person name="Petzold A."/>
            <person name="Susuki M."/>
            <person name="Suzuki K.-i.T."/>
            <person name="Hayashi T."/>
            <person name="Toyoda A."/>
            <person name="Oliveira C."/>
            <person name="Osipova E."/>
            <person name="Leigh N.D."/>
            <person name="Simon A."/>
            <person name="Yun M.H."/>
        </authorList>
    </citation>
    <scope>NUCLEOTIDE SEQUENCE</scope>
    <source>
        <strain evidence="2">20211129_DDA</strain>
        <tissue evidence="2">Liver</tissue>
    </source>
</reference>
<feature type="compositionally biased region" description="Basic and acidic residues" evidence="1">
    <location>
        <begin position="217"/>
        <end position="227"/>
    </location>
</feature>
<sequence>MPPAVRHASLLQGGQPALLVIGCKVLWVQSLWTGDPGELPWVRAEALGLFSDGLDLIKDFVSLAECCSAVYAEKKKVEVSHAQDVTPANKQCKFDWLLDWKKTNRLDSGLSANEQSVSNNQTENCAEKISRCGRVVRKPREDVFRCSRSVTRAFAFTCHCSEHSNGQKGFQVRRETLGEALDGRSRLRNACNSWERAVRGPVRPEPRRTSAGATRPSRPDPRGRDRGPAPWTEIADQRKSAAK</sequence>
<gene>
    <name evidence="2" type="ORF">NDU88_003664</name>
</gene>
<evidence type="ECO:0000313" key="2">
    <source>
        <dbReference type="EMBL" id="KAJ1090532.1"/>
    </source>
</evidence>
<proteinExistence type="predicted"/>
<dbReference type="AlphaFoldDB" id="A0AAV7LHP5"/>
<evidence type="ECO:0000313" key="3">
    <source>
        <dbReference type="Proteomes" id="UP001066276"/>
    </source>
</evidence>
<feature type="region of interest" description="Disordered" evidence="1">
    <location>
        <begin position="198"/>
        <end position="243"/>
    </location>
</feature>
<protein>
    <submittedName>
        <fullName evidence="2">Uncharacterized protein</fullName>
    </submittedName>
</protein>
<accession>A0AAV7LHP5</accession>
<feature type="compositionally biased region" description="Basic and acidic residues" evidence="1">
    <location>
        <begin position="198"/>
        <end position="208"/>
    </location>
</feature>
<organism evidence="2 3">
    <name type="scientific">Pleurodeles waltl</name>
    <name type="common">Iberian ribbed newt</name>
    <dbReference type="NCBI Taxonomy" id="8319"/>
    <lineage>
        <taxon>Eukaryota</taxon>
        <taxon>Metazoa</taxon>
        <taxon>Chordata</taxon>
        <taxon>Craniata</taxon>
        <taxon>Vertebrata</taxon>
        <taxon>Euteleostomi</taxon>
        <taxon>Amphibia</taxon>
        <taxon>Batrachia</taxon>
        <taxon>Caudata</taxon>
        <taxon>Salamandroidea</taxon>
        <taxon>Salamandridae</taxon>
        <taxon>Pleurodelinae</taxon>
        <taxon>Pleurodeles</taxon>
    </lineage>
</organism>
<dbReference type="EMBL" id="JANPWB010000015">
    <property type="protein sequence ID" value="KAJ1090532.1"/>
    <property type="molecule type" value="Genomic_DNA"/>
</dbReference>